<proteinExistence type="inferred from homology"/>
<gene>
    <name evidence="8" type="ORF">GCM10010977_13800</name>
</gene>
<evidence type="ECO:0000313" key="8">
    <source>
        <dbReference type="EMBL" id="GGO44119.1"/>
    </source>
</evidence>
<dbReference type="Gene3D" id="1.20.140.10">
    <property type="entry name" value="Butyryl-CoA Dehydrogenase, subunit A, domain 3"/>
    <property type="match status" value="1"/>
</dbReference>
<dbReference type="SUPFAM" id="SSF56645">
    <property type="entry name" value="Acyl-CoA dehydrogenase NM domain-like"/>
    <property type="match status" value="1"/>
</dbReference>
<protein>
    <submittedName>
        <fullName evidence="8">Acyl-CoA dehydrogenase</fullName>
    </submittedName>
</protein>
<comment type="caution">
    <text evidence="8">The sequence shown here is derived from an EMBL/GenBank/DDBJ whole genome shotgun (WGS) entry which is preliminary data.</text>
</comment>
<evidence type="ECO:0000256" key="5">
    <source>
        <dbReference type="RuleBase" id="RU362125"/>
    </source>
</evidence>
<evidence type="ECO:0000256" key="2">
    <source>
        <dbReference type="ARBA" id="ARBA00009347"/>
    </source>
</evidence>
<dbReference type="Gene3D" id="2.40.110.10">
    <property type="entry name" value="Butyryl-CoA Dehydrogenase, subunit A, domain 2"/>
    <property type="match status" value="1"/>
</dbReference>
<dbReference type="RefSeq" id="WP_188805439.1">
    <property type="nucleotide sequence ID" value="NZ_BAAAOU010000004.1"/>
</dbReference>
<feature type="domain" description="Acyl-CoA oxidase/dehydrogenase middle" evidence="7">
    <location>
        <begin position="141"/>
        <end position="233"/>
    </location>
</feature>
<dbReference type="Pfam" id="PF00441">
    <property type="entry name" value="Acyl-CoA_dh_1"/>
    <property type="match status" value="1"/>
</dbReference>
<dbReference type="PANTHER" id="PTHR43188">
    <property type="entry name" value="ACYL-COENZYME A OXIDASE"/>
    <property type="match status" value="1"/>
</dbReference>
<comment type="similarity">
    <text evidence="2 5">Belongs to the acyl-CoA dehydrogenase family.</text>
</comment>
<name>A0ABQ2LWP4_9MICC</name>
<dbReference type="EMBL" id="BMLQ01000003">
    <property type="protein sequence ID" value="GGO44119.1"/>
    <property type="molecule type" value="Genomic_DNA"/>
</dbReference>
<evidence type="ECO:0000256" key="4">
    <source>
        <dbReference type="ARBA" id="ARBA00022827"/>
    </source>
</evidence>
<dbReference type="PANTHER" id="PTHR43188:SF1">
    <property type="entry name" value="ACYL-COA DEHYDROGENASE"/>
    <property type="match status" value="1"/>
</dbReference>
<dbReference type="InterPro" id="IPR009100">
    <property type="entry name" value="AcylCoA_DH/oxidase_NM_dom_sf"/>
</dbReference>
<dbReference type="Pfam" id="PF02770">
    <property type="entry name" value="Acyl-CoA_dh_M"/>
    <property type="match status" value="1"/>
</dbReference>
<dbReference type="Proteomes" id="UP000642509">
    <property type="component" value="Unassembled WGS sequence"/>
</dbReference>
<dbReference type="InterPro" id="IPR006089">
    <property type="entry name" value="Acyl-CoA_DH_CS"/>
</dbReference>
<keyword evidence="5" id="KW-0560">Oxidoreductase</keyword>
<sequence>MTEAAVQDETELTYPGDLLGFAADLTAPERAKLLQLRAYLDEHVRPILPDHWERAAHLGHLRGPLAEMRLVDDPALVDGEGRTRALYRGFRSIELCRADLSVSMTYGGQVGMFRTLVLEGGSPAQVADWDQDIIDFRMTGCFALTEPEHGSDIAGGLATTARRQGEGWVLNGAKRWIGNATISDHAVVVAREEGGDRVLAFLVPARAPGVEMSVIQHKAALRTVHNADITLREVQVSDDLRLPRITSFADLNRAFRTLRPEIAWSSAGMQLAAYEAALGYAQRREQFGRPIASFQMVQDKLVRMVENIAQTLALAVRTTTHPVADDVTPSLIKLVAGNRLRESAALARETVGGNGLLLENDVVRYFMDAEAMYTFEGTREMNTLILGRALTGHSAFVR</sequence>
<evidence type="ECO:0000256" key="1">
    <source>
        <dbReference type="ARBA" id="ARBA00001974"/>
    </source>
</evidence>
<feature type="domain" description="Acyl-CoA dehydrogenase/oxidase C-terminal" evidence="6">
    <location>
        <begin position="253"/>
        <end position="390"/>
    </location>
</feature>
<dbReference type="PROSITE" id="PS00073">
    <property type="entry name" value="ACYL_COA_DH_2"/>
    <property type="match status" value="1"/>
</dbReference>
<keyword evidence="4 5" id="KW-0274">FAD</keyword>
<dbReference type="InterPro" id="IPR009075">
    <property type="entry name" value="AcylCo_DH/oxidase_C"/>
</dbReference>
<comment type="cofactor">
    <cofactor evidence="1 5">
        <name>FAD</name>
        <dbReference type="ChEBI" id="CHEBI:57692"/>
    </cofactor>
</comment>
<evidence type="ECO:0000313" key="9">
    <source>
        <dbReference type="Proteomes" id="UP000642509"/>
    </source>
</evidence>
<evidence type="ECO:0000256" key="3">
    <source>
        <dbReference type="ARBA" id="ARBA00022630"/>
    </source>
</evidence>
<keyword evidence="9" id="KW-1185">Reference proteome</keyword>
<reference evidence="9" key="1">
    <citation type="journal article" date="2019" name="Int. J. Syst. Evol. Microbiol.">
        <title>The Global Catalogue of Microorganisms (GCM) 10K type strain sequencing project: providing services to taxonomists for standard genome sequencing and annotation.</title>
        <authorList>
            <consortium name="The Broad Institute Genomics Platform"/>
            <consortium name="The Broad Institute Genome Sequencing Center for Infectious Disease"/>
            <person name="Wu L."/>
            <person name="Ma J."/>
        </authorList>
    </citation>
    <scope>NUCLEOTIDE SEQUENCE [LARGE SCALE GENOMIC DNA]</scope>
    <source>
        <strain evidence="9">CGMCC 1.7064</strain>
    </source>
</reference>
<evidence type="ECO:0000259" key="6">
    <source>
        <dbReference type="Pfam" id="PF00441"/>
    </source>
</evidence>
<accession>A0ABQ2LWP4</accession>
<keyword evidence="3 5" id="KW-0285">Flavoprotein</keyword>
<dbReference type="InterPro" id="IPR036250">
    <property type="entry name" value="AcylCo_DH-like_C"/>
</dbReference>
<dbReference type="InterPro" id="IPR045008">
    <property type="entry name" value="ACX4-like"/>
</dbReference>
<dbReference type="InterPro" id="IPR046373">
    <property type="entry name" value="Acyl-CoA_Oxase/DH_mid-dom_sf"/>
</dbReference>
<evidence type="ECO:0000259" key="7">
    <source>
        <dbReference type="Pfam" id="PF02770"/>
    </source>
</evidence>
<organism evidence="8 9">
    <name type="scientific">Citricoccus zhacaiensis</name>
    <dbReference type="NCBI Taxonomy" id="489142"/>
    <lineage>
        <taxon>Bacteria</taxon>
        <taxon>Bacillati</taxon>
        <taxon>Actinomycetota</taxon>
        <taxon>Actinomycetes</taxon>
        <taxon>Micrococcales</taxon>
        <taxon>Micrococcaceae</taxon>
        <taxon>Citricoccus</taxon>
    </lineage>
</organism>
<dbReference type="SUPFAM" id="SSF47203">
    <property type="entry name" value="Acyl-CoA dehydrogenase C-terminal domain-like"/>
    <property type="match status" value="1"/>
</dbReference>
<dbReference type="InterPro" id="IPR006091">
    <property type="entry name" value="Acyl-CoA_Oxase/DH_mid-dom"/>
</dbReference>